<reference evidence="1" key="1">
    <citation type="journal article" date="2022" name="bioRxiv">
        <title>Genomics of Preaxostyla Flagellates Illuminates Evolutionary Transitions and the Path Towards Mitochondrial Loss.</title>
        <authorList>
            <person name="Novak L.V.F."/>
            <person name="Treitli S.C."/>
            <person name="Pyrih J."/>
            <person name="Halakuc P."/>
            <person name="Pipaliya S.V."/>
            <person name="Vacek V."/>
            <person name="Brzon O."/>
            <person name="Soukal P."/>
            <person name="Eme L."/>
            <person name="Dacks J.B."/>
            <person name="Karnkowska A."/>
            <person name="Elias M."/>
            <person name="Hampl V."/>
        </authorList>
    </citation>
    <scope>NUCLEOTIDE SEQUENCE</scope>
    <source>
        <strain evidence="1">RCP-MX</strain>
    </source>
</reference>
<dbReference type="Proteomes" id="UP001141327">
    <property type="component" value="Unassembled WGS sequence"/>
</dbReference>
<name>A0ABQ8U724_9EUKA</name>
<proteinExistence type="predicted"/>
<accession>A0ABQ8U724</accession>
<organism evidence="1 2">
    <name type="scientific">Paratrimastix pyriformis</name>
    <dbReference type="NCBI Taxonomy" id="342808"/>
    <lineage>
        <taxon>Eukaryota</taxon>
        <taxon>Metamonada</taxon>
        <taxon>Preaxostyla</taxon>
        <taxon>Paratrimastigidae</taxon>
        <taxon>Paratrimastix</taxon>
    </lineage>
</organism>
<protein>
    <submittedName>
        <fullName evidence="1">Uncharacterized protein</fullName>
    </submittedName>
</protein>
<evidence type="ECO:0000313" key="2">
    <source>
        <dbReference type="Proteomes" id="UP001141327"/>
    </source>
</evidence>
<dbReference type="EMBL" id="JAPMOS010000184">
    <property type="protein sequence ID" value="KAJ4454117.1"/>
    <property type="molecule type" value="Genomic_DNA"/>
</dbReference>
<sequence length="77" mass="8079">MEGAEYGRLGALGAFEAVRRGFLQPPLSLTTRAPPGAGRDPLEEMFGCRFACLLCKCSLFLGLAKPHSDGAGVVILA</sequence>
<gene>
    <name evidence="1" type="ORF">PAPYR_11261</name>
</gene>
<comment type="caution">
    <text evidence="1">The sequence shown here is derived from an EMBL/GenBank/DDBJ whole genome shotgun (WGS) entry which is preliminary data.</text>
</comment>
<evidence type="ECO:0000313" key="1">
    <source>
        <dbReference type="EMBL" id="KAJ4454117.1"/>
    </source>
</evidence>
<keyword evidence="2" id="KW-1185">Reference proteome</keyword>